<dbReference type="GO" id="GO:0048046">
    <property type="term" value="C:apoplast"/>
    <property type="evidence" value="ECO:0007669"/>
    <property type="project" value="UniProtKB-SubCell"/>
</dbReference>
<evidence type="ECO:0000256" key="2">
    <source>
        <dbReference type="ARBA" id="ARBA00011738"/>
    </source>
</evidence>
<name>A0ABD1HG96_SALDI</name>
<comment type="function">
    <text evidence="4">Dirigent proteins impart stereoselectivity on the phenoxy radical-coupling reaction, yielding optically active lignans from two molecules of coniferyl alcohol in the biosynthesis of lignans, flavonolignans, and alkaloids and thus plays a central role in plant secondary metabolism.</text>
</comment>
<feature type="chain" id="PRO_5044528689" description="Dirigent protein" evidence="4">
    <location>
        <begin position="25"/>
        <end position="190"/>
    </location>
</feature>
<keyword evidence="4" id="KW-0732">Signal</keyword>
<comment type="subcellular location">
    <subcellularLocation>
        <location evidence="4">Secreted</location>
        <location evidence="4">Extracellular space</location>
        <location evidence="4">Apoplast</location>
    </subcellularLocation>
</comment>
<feature type="signal peptide" evidence="4">
    <location>
        <begin position="1"/>
        <end position="24"/>
    </location>
</feature>
<comment type="caution">
    <text evidence="5">The sequence shown here is derived from an EMBL/GenBank/DDBJ whole genome shotgun (WGS) entry which is preliminary data.</text>
</comment>
<keyword evidence="6" id="KW-1185">Reference proteome</keyword>
<dbReference type="InterPro" id="IPR004265">
    <property type="entry name" value="Dirigent"/>
</dbReference>
<dbReference type="EMBL" id="JBEAFC010000006">
    <property type="protein sequence ID" value="KAL1554568.1"/>
    <property type="molecule type" value="Genomic_DNA"/>
</dbReference>
<reference evidence="5 6" key="1">
    <citation type="submission" date="2024-06" db="EMBL/GenBank/DDBJ databases">
        <title>A chromosome level genome sequence of Diviner's sage (Salvia divinorum).</title>
        <authorList>
            <person name="Ford S.A."/>
            <person name="Ro D.-K."/>
            <person name="Ness R.W."/>
            <person name="Phillips M.A."/>
        </authorList>
    </citation>
    <scope>NUCLEOTIDE SEQUENCE [LARGE SCALE GENOMIC DNA]</scope>
    <source>
        <strain evidence="5">SAF-2024a</strain>
        <tissue evidence="5">Leaf</tissue>
    </source>
</reference>
<dbReference type="Proteomes" id="UP001567538">
    <property type="component" value="Unassembled WGS sequence"/>
</dbReference>
<dbReference type="Gene3D" id="2.40.480.10">
    <property type="entry name" value="Allene oxide cyclase-like"/>
    <property type="match status" value="1"/>
</dbReference>
<protein>
    <recommendedName>
        <fullName evidence="4">Dirigent protein</fullName>
    </recommendedName>
</protein>
<comment type="similarity">
    <text evidence="1 4">Belongs to the plant dirigent protein family.</text>
</comment>
<proteinExistence type="inferred from homology"/>
<accession>A0ABD1HG96</accession>
<dbReference type="PANTHER" id="PTHR21495">
    <property type="entry name" value="NUCLEOPORIN-RELATED"/>
    <property type="match status" value="1"/>
</dbReference>
<sequence length="190" mass="20818">MANAPLTFSLILLLSLAISLPLNSQEFATKLSKREMGMIKREELTHLHFYFHDVIGGSDPTSVVVAQAATTASDPNKFGEVLVVDNRLTVGPNLSSRAVGRAQGMYALSDLGDAGILVVFNFVFTEGRFNGSTLTVVGRDAVLSASREMPVIGGTGDFRFARGYARTRTHLLDVKRGYVVEEYHVYVFHY</sequence>
<evidence type="ECO:0000256" key="3">
    <source>
        <dbReference type="ARBA" id="ARBA00022525"/>
    </source>
</evidence>
<dbReference type="GO" id="GO:0009699">
    <property type="term" value="P:phenylpropanoid biosynthetic process"/>
    <property type="evidence" value="ECO:0007669"/>
    <property type="project" value="UniProtKB-ARBA"/>
</dbReference>
<evidence type="ECO:0000256" key="4">
    <source>
        <dbReference type="RuleBase" id="RU363099"/>
    </source>
</evidence>
<comment type="subunit">
    <text evidence="2 4">Homodimer.</text>
</comment>
<organism evidence="5 6">
    <name type="scientific">Salvia divinorum</name>
    <name type="common">Maria pastora</name>
    <name type="synonym">Diviner's sage</name>
    <dbReference type="NCBI Taxonomy" id="28513"/>
    <lineage>
        <taxon>Eukaryota</taxon>
        <taxon>Viridiplantae</taxon>
        <taxon>Streptophyta</taxon>
        <taxon>Embryophyta</taxon>
        <taxon>Tracheophyta</taxon>
        <taxon>Spermatophyta</taxon>
        <taxon>Magnoliopsida</taxon>
        <taxon>eudicotyledons</taxon>
        <taxon>Gunneridae</taxon>
        <taxon>Pentapetalae</taxon>
        <taxon>asterids</taxon>
        <taxon>lamiids</taxon>
        <taxon>Lamiales</taxon>
        <taxon>Lamiaceae</taxon>
        <taxon>Nepetoideae</taxon>
        <taxon>Mentheae</taxon>
        <taxon>Salviinae</taxon>
        <taxon>Salvia</taxon>
        <taxon>Salvia subgen. Calosphace</taxon>
    </lineage>
</organism>
<keyword evidence="3 4" id="KW-0964">Secreted</keyword>
<dbReference type="InterPro" id="IPR044859">
    <property type="entry name" value="Allene_oxi_cyc_Dirigent"/>
</dbReference>
<evidence type="ECO:0000313" key="6">
    <source>
        <dbReference type="Proteomes" id="UP001567538"/>
    </source>
</evidence>
<dbReference type="Pfam" id="PF03018">
    <property type="entry name" value="Dirigent"/>
    <property type="match status" value="1"/>
</dbReference>
<keyword evidence="4" id="KW-0052">Apoplast</keyword>
<dbReference type="AlphaFoldDB" id="A0ABD1HG96"/>
<evidence type="ECO:0000256" key="1">
    <source>
        <dbReference type="ARBA" id="ARBA00010746"/>
    </source>
</evidence>
<gene>
    <name evidence="5" type="ORF">AAHA92_15113</name>
</gene>
<evidence type="ECO:0000313" key="5">
    <source>
        <dbReference type="EMBL" id="KAL1554568.1"/>
    </source>
</evidence>